<dbReference type="AlphaFoldDB" id="A0A4Y7T0B0"/>
<evidence type="ECO:0000256" key="1">
    <source>
        <dbReference type="SAM" id="MobiDB-lite"/>
    </source>
</evidence>
<evidence type="ECO:0000313" key="3">
    <source>
        <dbReference type="Proteomes" id="UP000298030"/>
    </source>
</evidence>
<evidence type="ECO:0000313" key="2">
    <source>
        <dbReference type="EMBL" id="TEB27577.1"/>
    </source>
</evidence>
<accession>A0A4Y7T0B0</accession>
<sequence>MFLHSCSRAHGRCQSFRSAPKGFPFTPLRIPVRLLPSLHLRPLKSTSNSTSAPYPSPEHPFIGILGLAAQSRTASHARRLDLSGPSYPALRVSSRRQHPPRALPHPRTGAELGRRAGV</sequence>
<feature type="region of interest" description="Disordered" evidence="1">
    <location>
        <begin position="75"/>
        <end position="118"/>
    </location>
</feature>
<dbReference type="EMBL" id="QPFP01000039">
    <property type="protein sequence ID" value="TEB27577.1"/>
    <property type="molecule type" value="Genomic_DNA"/>
</dbReference>
<dbReference type="Proteomes" id="UP000298030">
    <property type="component" value="Unassembled WGS sequence"/>
</dbReference>
<keyword evidence="3" id="KW-1185">Reference proteome</keyword>
<organism evidence="2 3">
    <name type="scientific">Coprinellus micaceus</name>
    <name type="common">Glistening ink-cap mushroom</name>
    <name type="synonym">Coprinus micaceus</name>
    <dbReference type="NCBI Taxonomy" id="71717"/>
    <lineage>
        <taxon>Eukaryota</taxon>
        <taxon>Fungi</taxon>
        <taxon>Dikarya</taxon>
        <taxon>Basidiomycota</taxon>
        <taxon>Agaricomycotina</taxon>
        <taxon>Agaricomycetes</taxon>
        <taxon>Agaricomycetidae</taxon>
        <taxon>Agaricales</taxon>
        <taxon>Agaricineae</taxon>
        <taxon>Psathyrellaceae</taxon>
        <taxon>Coprinellus</taxon>
    </lineage>
</organism>
<gene>
    <name evidence="2" type="ORF">FA13DRAFT_1736421</name>
</gene>
<reference evidence="2 3" key="1">
    <citation type="journal article" date="2019" name="Nat. Ecol. Evol.">
        <title>Megaphylogeny resolves global patterns of mushroom evolution.</title>
        <authorList>
            <person name="Varga T."/>
            <person name="Krizsan K."/>
            <person name="Foldi C."/>
            <person name="Dima B."/>
            <person name="Sanchez-Garcia M."/>
            <person name="Sanchez-Ramirez S."/>
            <person name="Szollosi G.J."/>
            <person name="Szarkandi J.G."/>
            <person name="Papp V."/>
            <person name="Albert L."/>
            <person name="Andreopoulos W."/>
            <person name="Angelini C."/>
            <person name="Antonin V."/>
            <person name="Barry K.W."/>
            <person name="Bougher N.L."/>
            <person name="Buchanan P."/>
            <person name="Buyck B."/>
            <person name="Bense V."/>
            <person name="Catcheside P."/>
            <person name="Chovatia M."/>
            <person name="Cooper J."/>
            <person name="Damon W."/>
            <person name="Desjardin D."/>
            <person name="Finy P."/>
            <person name="Geml J."/>
            <person name="Haridas S."/>
            <person name="Hughes K."/>
            <person name="Justo A."/>
            <person name="Karasinski D."/>
            <person name="Kautmanova I."/>
            <person name="Kiss B."/>
            <person name="Kocsube S."/>
            <person name="Kotiranta H."/>
            <person name="LaButti K.M."/>
            <person name="Lechner B.E."/>
            <person name="Liimatainen K."/>
            <person name="Lipzen A."/>
            <person name="Lukacs Z."/>
            <person name="Mihaltcheva S."/>
            <person name="Morgado L.N."/>
            <person name="Niskanen T."/>
            <person name="Noordeloos M.E."/>
            <person name="Ohm R.A."/>
            <person name="Ortiz-Santana B."/>
            <person name="Ovrebo C."/>
            <person name="Racz N."/>
            <person name="Riley R."/>
            <person name="Savchenko A."/>
            <person name="Shiryaev A."/>
            <person name="Soop K."/>
            <person name="Spirin V."/>
            <person name="Szebenyi C."/>
            <person name="Tomsovsky M."/>
            <person name="Tulloss R.E."/>
            <person name="Uehling J."/>
            <person name="Grigoriev I.V."/>
            <person name="Vagvolgyi C."/>
            <person name="Papp T."/>
            <person name="Martin F.M."/>
            <person name="Miettinen O."/>
            <person name="Hibbett D.S."/>
            <person name="Nagy L.G."/>
        </authorList>
    </citation>
    <scope>NUCLEOTIDE SEQUENCE [LARGE SCALE GENOMIC DNA]</scope>
    <source>
        <strain evidence="2 3">FP101781</strain>
    </source>
</reference>
<protein>
    <submittedName>
        <fullName evidence="2">Uncharacterized protein</fullName>
    </submittedName>
</protein>
<proteinExistence type="predicted"/>
<comment type="caution">
    <text evidence="2">The sequence shown here is derived from an EMBL/GenBank/DDBJ whole genome shotgun (WGS) entry which is preliminary data.</text>
</comment>
<name>A0A4Y7T0B0_COPMI</name>